<dbReference type="EMBL" id="LDEV01002382">
    <property type="protein sequence ID" value="KLJ09283.1"/>
    <property type="molecule type" value="Genomic_DNA"/>
</dbReference>
<dbReference type="Pfam" id="PF04116">
    <property type="entry name" value="FA_hydroxylase"/>
    <property type="match status" value="1"/>
</dbReference>
<evidence type="ECO:0000313" key="8">
    <source>
        <dbReference type="Proteomes" id="UP000053573"/>
    </source>
</evidence>
<dbReference type="PANTHER" id="PTHR11863">
    <property type="entry name" value="STEROL DESATURASE"/>
    <property type="match status" value="1"/>
</dbReference>
<evidence type="ECO:0000256" key="5">
    <source>
        <dbReference type="SAM" id="Phobius"/>
    </source>
</evidence>
<dbReference type="Proteomes" id="UP000053573">
    <property type="component" value="Unassembled WGS sequence"/>
</dbReference>
<dbReference type="GO" id="GO:0016491">
    <property type="term" value="F:oxidoreductase activity"/>
    <property type="evidence" value="ECO:0007669"/>
    <property type="project" value="InterPro"/>
</dbReference>
<dbReference type="InterPro" id="IPR006694">
    <property type="entry name" value="Fatty_acid_hydroxylase"/>
</dbReference>
<dbReference type="InterPro" id="IPR050307">
    <property type="entry name" value="Sterol_Desaturase_Related"/>
</dbReference>
<keyword evidence="2 5" id="KW-0812">Transmembrane</keyword>
<feature type="domain" description="Fatty acid hydroxylase" evidence="6">
    <location>
        <begin position="154"/>
        <end position="286"/>
    </location>
</feature>
<dbReference type="GO" id="GO:0008610">
    <property type="term" value="P:lipid biosynthetic process"/>
    <property type="evidence" value="ECO:0007669"/>
    <property type="project" value="InterPro"/>
</dbReference>
<keyword evidence="8" id="KW-1185">Reference proteome</keyword>
<evidence type="ECO:0000259" key="6">
    <source>
        <dbReference type="Pfam" id="PF04116"/>
    </source>
</evidence>
<gene>
    <name evidence="7" type="ORF">EMPG_15310</name>
</gene>
<dbReference type="OrthoDB" id="408954at2759"/>
<comment type="caution">
    <text evidence="7">The sequence shown here is derived from an EMBL/GenBank/DDBJ whole genome shotgun (WGS) entry which is preliminary data.</text>
</comment>
<evidence type="ECO:0000256" key="3">
    <source>
        <dbReference type="ARBA" id="ARBA00022989"/>
    </source>
</evidence>
<dbReference type="STRING" id="2060906.A0A0H1BDR9"/>
<dbReference type="GO" id="GO:0005506">
    <property type="term" value="F:iron ion binding"/>
    <property type="evidence" value="ECO:0007669"/>
    <property type="project" value="InterPro"/>
</dbReference>
<evidence type="ECO:0000256" key="1">
    <source>
        <dbReference type="ARBA" id="ARBA00004370"/>
    </source>
</evidence>
<evidence type="ECO:0000256" key="4">
    <source>
        <dbReference type="ARBA" id="ARBA00023136"/>
    </source>
</evidence>
<reference evidence="8" key="1">
    <citation type="journal article" date="2015" name="PLoS Genet.">
        <title>The dynamic genome and transcriptome of the human fungal pathogen Blastomyces and close relative Emmonsia.</title>
        <authorList>
            <person name="Munoz J.F."/>
            <person name="Gauthier G.M."/>
            <person name="Desjardins C.A."/>
            <person name="Gallo J.E."/>
            <person name="Holder J."/>
            <person name="Sullivan T.D."/>
            <person name="Marty A.J."/>
            <person name="Carmen J.C."/>
            <person name="Chen Z."/>
            <person name="Ding L."/>
            <person name="Gujja S."/>
            <person name="Magrini V."/>
            <person name="Misas E."/>
            <person name="Mitreva M."/>
            <person name="Priest M."/>
            <person name="Saif S."/>
            <person name="Whiston E.A."/>
            <person name="Young S."/>
            <person name="Zeng Q."/>
            <person name="Goldman W.E."/>
            <person name="Mardis E.R."/>
            <person name="Taylor J.W."/>
            <person name="McEwen J.G."/>
            <person name="Clay O.K."/>
            <person name="Klein B.S."/>
            <person name="Cuomo C.A."/>
        </authorList>
    </citation>
    <scope>NUCLEOTIDE SEQUENCE [LARGE SCALE GENOMIC DNA]</scope>
    <source>
        <strain evidence="8">UAMH 139</strain>
    </source>
</reference>
<name>A0A0H1BDR9_9EURO</name>
<comment type="subcellular location">
    <subcellularLocation>
        <location evidence="1">Membrane</location>
    </subcellularLocation>
</comment>
<evidence type="ECO:0000313" key="7">
    <source>
        <dbReference type="EMBL" id="KLJ09283.1"/>
    </source>
</evidence>
<organism evidence="7 8">
    <name type="scientific">Blastomyces silverae</name>
    <dbReference type="NCBI Taxonomy" id="2060906"/>
    <lineage>
        <taxon>Eukaryota</taxon>
        <taxon>Fungi</taxon>
        <taxon>Dikarya</taxon>
        <taxon>Ascomycota</taxon>
        <taxon>Pezizomycotina</taxon>
        <taxon>Eurotiomycetes</taxon>
        <taxon>Eurotiomycetidae</taxon>
        <taxon>Onygenales</taxon>
        <taxon>Ajellomycetaceae</taxon>
        <taxon>Blastomyces</taxon>
    </lineage>
</organism>
<dbReference type="AlphaFoldDB" id="A0A0H1BDR9"/>
<feature type="transmembrane region" description="Helical" evidence="5">
    <location>
        <begin position="102"/>
        <end position="123"/>
    </location>
</feature>
<feature type="transmembrane region" description="Helical" evidence="5">
    <location>
        <begin position="58"/>
        <end position="81"/>
    </location>
</feature>
<sequence length="334" mass="37266">MLDLLLSIPMLSYLLIPAMSSYHTSLNIIFFYITWITLVLSSPPLKVEIVGTCAVRVLLYLVPSALFFLFDMLFPSAAVVIKAQGTQGLPAAKKGKRCWKRALKVAGWAVFNLSMSIFLQGLVEAVLTKVLRVKSAIRVAARLPLPWDVLKDLALGLVGREALQYVIHRYILHSPTAYVAKCHDEWYHSLRSPYPLTAHYDHPLAYLLYRFIPAFLPAAALRFHLLTYLIFLAFISLEETFSHSGYSIMPTSFFIGGVARRADLHLLSKGCGNYGTWGVVDWICGTTVGHTGHQGEGDDEEHEVDIDDVLDAAVEEPKRKVRGLRNRGRGGVHS</sequence>
<keyword evidence="3 5" id="KW-1133">Transmembrane helix</keyword>
<feature type="transmembrane region" description="Helical" evidence="5">
    <location>
        <begin position="211"/>
        <end position="235"/>
    </location>
</feature>
<dbReference type="GO" id="GO:0016020">
    <property type="term" value="C:membrane"/>
    <property type="evidence" value="ECO:0007669"/>
    <property type="project" value="UniProtKB-SubCell"/>
</dbReference>
<proteinExistence type="predicted"/>
<evidence type="ECO:0000256" key="2">
    <source>
        <dbReference type="ARBA" id="ARBA00022692"/>
    </source>
</evidence>
<protein>
    <recommendedName>
        <fullName evidence="6">Fatty acid hydroxylase domain-containing protein</fullName>
    </recommendedName>
</protein>
<keyword evidence="4 5" id="KW-0472">Membrane</keyword>
<accession>A0A0H1BDR9</accession>